<feature type="domain" description="CMP/dCMP-type deaminase" evidence="3">
    <location>
        <begin position="1"/>
        <end position="108"/>
    </location>
</feature>
<dbReference type="InterPro" id="IPR004794">
    <property type="entry name" value="Eubact_RibD"/>
</dbReference>
<comment type="caution">
    <text evidence="4">The sequence shown here is derived from an EMBL/GenBank/DDBJ whole genome shotgun (WGS) entry which is preliminary data.</text>
</comment>
<dbReference type="PANTHER" id="PTHR11079:SF162">
    <property type="entry name" value="RIBOFLAVIN BIOSYNTHESIS PROTEIN PYRD, CHLOROPLASTIC"/>
    <property type="match status" value="1"/>
</dbReference>
<accession>A0ABS1RV03</accession>
<organism evidence="4 5">
    <name type="scientific">Rhodovulum sulfidophilum</name>
    <name type="common">Rhodobacter sulfidophilus</name>
    <dbReference type="NCBI Taxonomy" id="35806"/>
    <lineage>
        <taxon>Bacteria</taxon>
        <taxon>Pseudomonadati</taxon>
        <taxon>Pseudomonadota</taxon>
        <taxon>Alphaproteobacteria</taxon>
        <taxon>Rhodobacterales</taxon>
        <taxon>Paracoccaceae</taxon>
        <taxon>Rhodovulum</taxon>
    </lineage>
</organism>
<dbReference type="PROSITE" id="PS51747">
    <property type="entry name" value="CYT_DCMP_DEAMINASES_2"/>
    <property type="match status" value="1"/>
</dbReference>
<evidence type="ECO:0000313" key="5">
    <source>
        <dbReference type="Proteomes" id="UP000604473"/>
    </source>
</evidence>
<dbReference type="SUPFAM" id="SSF53927">
    <property type="entry name" value="Cytidine deaminase-like"/>
    <property type="match status" value="1"/>
</dbReference>
<dbReference type="GO" id="GO:0008703">
    <property type="term" value="F:5-amino-6-(5-phosphoribosylamino)uracil reductase activity"/>
    <property type="evidence" value="ECO:0007669"/>
    <property type="project" value="UniProtKB-EC"/>
</dbReference>
<evidence type="ECO:0000256" key="1">
    <source>
        <dbReference type="ARBA" id="ARBA00005104"/>
    </source>
</evidence>
<dbReference type="RefSeq" id="WP_202249697.1">
    <property type="nucleotide sequence ID" value="NZ_JAESJJ010000020.1"/>
</dbReference>
<dbReference type="GO" id="GO:0008835">
    <property type="term" value="F:diaminohydroxyphosphoribosylaminopyrimidine deaminase activity"/>
    <property type="evidence" value="ECO:0007669"/>
    <property type="project" value="UniProtKB-EC"/>
</dbReference>
<reference evidence="4 5" key="1">
    <citation type="submission" date="2021-01" db="EMBL/GenBank/DDBJ databases">
        <title>Draft genomes of Rhodovulum sulfidophilum.</title>
        <authorList>
            <person name="Guzman M.S."/>
        </authorList>
    </citation>
    <scope>NUCLEOTIDE SEQUENCE [LARGE SCALE GENOMIC DNA]</scope>
    <source>
        <strain evidence="4 5">AB35</strain>
    </source>
</reference>
<sequence length="227" mass="23822">MQRALGLARGVRGQVWPNPPVGCVVVRQGQVLSEAATHPGGRLHAERAALEQAVDAEGATLYVTLEPCCHWGQTPPCTDAIVAAGFTRVVCAMKDSDPRVNGGGFARLKDAGIMLSVGLCAREAGLVMSGFLHRVRTGQPELCILAGPAYAIPDGVDALLVTVDGRVAVRTRTQQDLTVPDSEYPITGDLLTVLGRMGLTSVAVPARDPIAAILRRDTAALAPSDRI</sequence>
<dbReference type="EC" id="3.5.4.26" evidence="4"/>
<evidence type="ECO:0000259" key="3">
    <source>
        <dbReference type="PROSITE" id="PS51747"/>
    </source>
</evidence>
<evidence type="ECO:0000256" key="2">
    <source>
        <dbReference type="ARBA" id="ARBA00022619"/>
    </source>
</evidence>
<keyword evidence="2" id="KW-0686">Riboflavin biosynthesis</keyword>
<dbReference type="NCBIfam" id="TIGR00326">
    <property type="entry name" value="eubact_ribD"/>
    <property type="match status" value="1"/>
</dbReference>
<dbReference type="Pfam" id="PF00383">
    <property type="entry name" value="dCMP_cyt_deam_1"/>
    <property type="match status" value="1"/>
</dbReference>
<dbReference type="EC" id="1.1.1.193" evidence="4"/>
<proteinExistence type="predicted"/>
<dbReference type="CDD" id="cd01284">
    <property type="entry name" value="Riboflavin_deaminase-reductase"/>
    <property type="match status" value="1"/>
</dbReference>
<dbReference type="InterPro" id="IPR002125">
    <property type="entry name" value="CMP_dCMP_dom"/>
</dbReference>
<gene>
    <name evidence="4" type="primary">ribD</name>
    <name evidence="4" type="ORF">JMM60_14190</name>
</gene>
<name>A0ABS1RV03_RHOSU</name>
<keyword evidence="5" id="KW-1185">Reference proteome</keyword>
<comment type="pathway">
    <text evidence="1">Cofactor biosynthesis; riboflavin biosynthesis.</text>
</comment>
<dbReference type="InterPro" id="IPR016193">
    <property type="entry name" value="Cytidine_deaminase-like"/>
</dbReference>
<protein>
    <submittedName>
        <fullName evidence="4">Bifunctional diaminohydroxyphosphoribosylaminopyrimidine deaminase/5-amino-6-(5-phosphoribosylamino)uracil reductase RibD</fullName>
        <ecNumber evidence="4">1.1.1.193</ecNumber>
        <ecNumber evidence="4">3.5.4.26</ecNumber>
    </submittedName>
</protein>
<keyword evidence="4" id="KW-0378">Hydrolase</keyword>
<dbReference type="Proteomes" id="UP000604473">
    <property type="component" value="Unassembled WGS sequence"/>
</dbReference>
<dbReference type="PANTHER" id="PTHR11079">
    <property type="entry name" value="CYTOSINE DEAMINASE FAMILY MEMBER"/>
    <property type="match status" value="1"/>
</dbReference>
<dbReference type="EMBL" id="JAESJJ010000020">
    <property type="protein sequence ID" value="MBL3609932.1"/>
    <property type="molecule type" value="Genomic_DNA"/>
</dbReference>
<dbReference type="Gene3D" id="3.40.140.10">
    <property type="entry name" value="Cytidine Deaminase, domain 2"/>
    <property type="match status" value="1"/>
</dbReference>
<evidence type="ECO:0000313" key="4">
    <source>
        <dbReference type="EMBL" id="MBL3609932.1"/>
    </source>
</evidence>
<keyword evidence="4" id="KW-0560">Oxidoreductase</keyword>